<feature type="domain" description="Chromo" evidence="2">
    <location>
        <begin position="14"/>
        <end position="73"/>
    </location>
</feature>
<dbReference type="EMBL" id="GDJX01027723">
    <property type="protein sequence ID" value="JAT40213.1"/>
    <property type="molecule type" value="Transcribed_RNA"/>
</dbReference>
<keyword evidence="3" id="KW-0808">Transferase</keyword>
<protein>
    <submittedName>
        <fullName evidence="3">Histone-lysine N-methyltransferase SUV39H2</fullName>
    </submittedName>
</protein>
<dbReference type="Gene3D" id="2.40.50.40">
    <property type="match status" value="1"/>
</dbReference>
<proteinExistence type="predicted"/>
<dbReference type="InterPro" id="IPR000953">
    <property type="entry name" value="Chromo/chromo_shadow_dom"/>
</dbReference>
<sequence length="118" mass="13564">AAPLHVQREQIDDILDEQVVTGRDGDCQRYLVRWRGRPTSDDSWITRAELQRLDPDLLEQYQSTSDPYSTGLSSSQPGRIGEDTRARVRFDPSRVYRRRRRPGAAETTLWLGDEDGTC</sequence>
<organism evidence="3">
    <name type="scientific">Anthurium amnicola</name>
    <dbReference type="NCBI Taxonomy" id="1678845"/>
    <lineage>
        <taxon>Eukaryota</taxon>
        <taxon>Viridiplantae</taxon>
        <taxon>Streptophyta</taxon>
        <taxon>Embryophyta</taxon>
        <taxon>Tracheophyta</taxon>
        <taxon>Spermatophyta</taxon>
        <taxon>Magnoliopsida</taxon>
        <taxon>Liliopsida</taxon>
        <taxon>Araceae</taxon>
        <taxon>Pothoideae</taxon>
        <taxon>Potheae</taxon>
        <taxon>Anthurium</taxon>
    </lineage>
</organism>
<dbReference type="PROSITE" id="PS50013">
    <property type="entry name" value="CHROMO_2"/>
    <property type="match status" value="1"/>
</dbReference>
<dbReference type="SMART" id="SM00298">
    <property type="entry name" value="CHROMO"/>
    <property type="match status" value="1"/>
</dbReference>
<dbReference type="GO" id="GO:0008168">
    <property type="term" value="F:methyltransferase activity"/>
    <property type="evidence" value="ECO:0007669"/>
    <property type="project" value="UniProtKB-KW"/>
</dbReference>
<evidence type="ECO:0000313" key="3">
    <source>
        <dbReference type="EMBL" id="JAT40213.1"/>
    </source>
</evidence>
<feature type="compositionally biased region" description="Polar residues" evidence="1">
    <location>
        <begin position="61"/>
        <end position="77"/>
    </location>
</feature>
<reference evidence="3" key="1">
    <citation type="submission" date="2015-07" db="EMBL/GenBank/DDBJ databases">
        <title>Transcriptome Assembly of Anthurium amnicola.</title>
        <authorList>
            <person name="Suzuki J."/>
        </authorList>
    </citation>
    <scope>NUCLEOTIDE SEQUENCE</scope>
</reference>
<dbReference type="SUPFAM" id="SSF54160">
    <property type="entry name" value="Chromo domain-like"/>
    <property type="match status" value="1"/>
</dbReference>
<dbReference type="AlphaFoldDB" id="A0A1D1XCQ4"/>
<keyword evidence="3" id="KW-0489">Methyltransferase</keyword>
<feature type="non-terminal residue" evidence="3">
    <location>
        <position position="1"/>
    </location>
</feature>
<dbReference type="CDD" id="cd00024">
    <property type="entry name" value="CD_CSD"/>
    <property type="match status" value="1"/>
</dbReference>
<evidence type="ECO:0000256" key="1">
    <source>
        <dbReference type="SAM" id="MobiDB-lite"/>
    </source>
</evidence>
<dbReference type="InterPro" id="IPR016197">
    <property type="entry name" value="Chromo-like_dom_sf"/>
</dbReference>
<evidence type="ECO:0000259" key="2">
    <source>
        <dbReference type="PROSITE" id="PS50013"/>
    </source>
</evidence>
<name>A0A1D1XCQ4_9ARAE</name>
<dbReference type="InterPro" id="IPR023780">
    <property type="entry name" value="Chromo_domain"/>
</dbReference>
<dbReference type="GO" id="GO:0032259">
    <property type="term" value="P:methylation"/>
    <property type="evidence" value="ECO:0007669"/>
    <property type="project" value="UniProtKB-KW"/>
</dbReference>
<feature type="region of interest" description="Disordered" evidence="1">
    <location>
        <begin position="61"/>
        <end position="85"/>
    </location>
</feature>
<gene>
    <name evidence="3" type="primary">SUV39H2_2</name>
    <name evidence="3" type="ORF">g.128691</name>
</gene>
<accession>A0A1D1XCQ4</accession>
<dbReference type="Pfam" id="PF00385">
    <property type="entry name" value="Chromo"/>
    <property type="match status" value="1"/>
</dbReference>